<dbReference type="EMBL" id="UYRV01026562">
    <property type="protein sequence ID" value="VDK79493.1"/>
    <property type="molecule type" value="Genomic_DNA"/>
</dbReference>
<dbReference type="Proteomes" id="UP000271889">
    <property type="component" value="Unassembled WGS sequence"/>
</dbReference>
<sequence length="35" mass="4147">MRVVRGQVWNLHECLVRNEPPAALQHKEPILVTRR</sequence>
<organism evidence="1 2">
    <name type="scientific">Cylicostephanus goldi</name>
    <name type="common">Nematode worm</name>
    <dbReference type="NCBI Taxonomy" id="71465"/>
    <lineage>
        <taxon>Eukaryota</taxon>
        <taxon>Metazoa</taxon>
        <taxon>Ecdysozoa</taxon>
        <taxon>Nematoda</taxon>
        <taxon>Chromadorea</taxon>
        <taxon>Rhabditida</taxon>
        <taxon>Rhabditina</taxon>
        <taxon>Rhabditomorpha</taxon>
        <taxon>Strongyloidea</taxon>
        <taxon>Strongylidae</taxon>
        <taxon>Cylicostephanus</taxon>
    </lineage>
</organism>
<protein>
    <submittedName>
        <fullName evidence="1">Uncharacterized protein</fullName>
    </submittedName>
</protein>
<evidence type="ECO:0000313" key="2">
    <source>
        <dbReference type="Proteomes" id="UP000271889"/>
    </source>
</evidence>
<keyword evidence="2" id="KW-1185">Reference proteome</keyword>
<proteinExistence type="predicted"/>
<gene>
    <name evidence="1" type="ORF">CGOC_LOCUS7585</name>
</gene>
<reference evidence="1 2" key="1">
    <citation type="submission" date="2018-11" db="EMBL/GenBank/DDBJ databases">
        <authorList>
            <consortium name="Pathogen Informatics"/>
        </authorList>
    </citation>
    <scope>NUCLEOTIDE SEQUENCE [LARGE SCALE GENOMIC DNA]</scope>
</reference>
<evidence type="ECO:0000313" key="1">
    <source>
        <dbReference type="EMBL" id="VDK79493.1"/>
    </source>
</evidence>
<name>A0A3P6T997_CYLGO</name>
<dbReference type="OrthoDB" id="3349449at2759"/>
<dbReference type="AlphaFoldDB" id="A0A3P6T997"/>
<accession>A0A3P6T997</accession>